<protein>
    <submittedName>
        <fullName evidence="1">Uncharacterized protein</fullName>
    </submittedName>
</protein>
<comment type="caution">
    <text evidence="1">The sequence shown here is derived from an EMBL/GenBank/DDBJ whole genome shotgun (WGS) entry which is preliminary data.</text>
</comment>
<accession>A0ACB8DQI3</accession>
<evidence type="ECO:0000313" key="1">
    <source>
        <dbReference type="EMBL" id="KAH7974932.1"/>
    </source>
</evidence>
<sequence length="240" mass="27556">MPRQRREKTDDQIAAEKRWRADARRLKRAQATSEQRAERLAQDRESRHTRRQQDTDQVRDARIVSDREAKRAYRAAEETPEARAERHDTEGNKVERLWLDFPSETAGRLARLKVAPVRAAFSEDRSLRDEMRRLRNHKLPTVCMRAREFMDKADATGQLSVAMLNVQSLNAHHLDVTGDNVLIRAHLLILCETCNGLRAQSTYRAIGARRTRSGELSVPQASPSTSKKWDTLPSARRAPT</sequence>
<proteinExistence type="predicted"/>
<keyword evidence="2" id="KW-1185">Reference proteome</keyword>
<gene>
    <name evidence="1" type="ORF">HPB49_021697</name>
</gene>
<reference evidence="1" key="1">
    <citation type="submission" date="2020-05" db="EMBL/GenBank/DDBJ databases">
        <title>Large-scale comparative analyses of tick genomes elucidate their genetic diversity and vector capacities.</title>
        <authorList>
            <person name="Jia N."/>
            <person name="Wang J."/>
            <person name="Shi W."/>
            <person name="Du L."/>
            <person name="Sun Y."/>
            <person name="Zhan W."/>
            <person name="Jiang J."/>
            <person name="Wang Q."/>
            <person name="Zhang B."/>
            <person name="Ji P."/>
            <person name="Sakyi L.B."/>
            <person name="Cui X."/>
            <person name="Yuan T."/>
            <person name="Jiang B."/>
            <person name="Yang W."/>
            <person name="Lam T.T.-Y."/>
            <person name="Chang Q."/>
            <person name="Ding S."/>
            <person name="Wang X."/>
            <person name="Zhu J."/>
            <person name="Ruan X."/>
            <person name="Zhao L."/>
            <person name="Wei J."/>
            <person name="Que T."/>
            <person name="Du C."/>
            <person name="Cheng J."/>
            <person name="Dai P."/>
            <person name="Han X."/>
            <person name="Huang E."/>
            <person name="Gao Y."/>
            <person name="Liu J."/>
            <person name="Shao H."/>
            <person name="Ye R."/>
            <person name="Li L."/>
            <person name="Wei W."/>
            <person name="Wang X."/>
            <person name="Wang C."/>
            <person name="Yang T."/>
            <person name="Huo Q."/>
            <person name="Li W."/>
            <person name="Guo W."/>
            <person name="Chen H."/>
            <person name="Zhou L."/>
            <person name="Ni X."/>
            <person name="Tian J."/>
            <person name="Zhou Y."/>
            <person name="Sheng Y."/>
            <person name="Liu T."/>
            <person name="Pan Y."/>
            <person name="Xia L."/>
            <person name="Li J."/>
            <person name="Zhao F."/>
            <person name="Cao W."/>
        </authorList>
    </citation>
    <scope>NUCLEOTIDE SEQUENCE</scope>
    <source>
        <strain evidence="1">Dsil-2018</strain>
    </source>
</reference>
<organism evidence="1 2">
    <name type="scientific">Dermacentor silvarum</name>
    <name type="common">Tick</name>
    <dbReference type="NCBI Taxonomy" id="543639"/>
    <lineage>
        <taxon>Eukaryota</taxon>
        <taxon>Metazoa</taxon>
        <taxon>Ecdysozoa</taxon>
        <taxon>Arthropoda</taxon>
        <taxon>Chelicerata</taxon>
        <taxon>Arachnida</taxon>
        <taxon>Acari</taxon>
        <taxon>Parasitiformes</taxon>
        <taxon>Ixodida</taxon>
        <taxon>Ixodoidea</taxon>
        <taxon>Ixodidae</taxon>
        <taxon>Rhipicephalinae</taxon>
        <taxon>Dermacentor</taxon>
    </lineage>
</organism>
<dbReference type="Proteomes" id="UP000821865">
    <property type="component" value="Chromosome 10"/>
</dbReference>
<dbReference type="EMBL" id="CM023479">
    <property type="protein sequence ID" value="KAH7974932.1"/>
    <property type="molecule type" value="Genomic_DNA"/>
</dbReference>
<name>A0ACB8DQI3_DERSI</name>
<evidence type="ECO:0000313" key="2">
    <source>
        <dbReference type="Proteomes" id="UP000821865"/>
    </source>
</evidence>